<keyword evidence="1" id="KW-1133">Transmembrane helix</keyword>
<dbReference type="AlphaFoldDB" id="A0A7V5UDV6"/>
<evidence type="ECO:0000256" key="1">
    <source>
        <dbReference type="SAM" id="Phobius"/>
    </source>
</evidence>
<sequence length="483" mass="54019">MQLPELVQLNIPFILILLTAFAAAAVAFYLYRRTIPDVKTGWRVLLAILRGLVLFFVFGLLFSPRLHLEYKKITQRTIAVFVDQSQSMQVKDDGLSRLARERRLVRQIRSFETKNNRCLWFGFDDRVFPLNPDSLSARPRGTNLEQVLKKIENLEPDAAILLTDGNVTTGAPPEAGDFRLTTPIFTVGLGDTAPGPDVFVSDVYFRPVAYQGKLQRLKVQVGSLALNGAKQVRVRFEVNGAAVALKKVKLSGSGAEQEVVFDYAPAKIGLQKLRFVIEKIAGEENTANNHRTVVQRVLKSRLKIAVLTGRPDYESKFMRLLLSGQEDFDCRLFAQDKNGRWIGTDRNPQFSGYDILILSDFPTAVTRAADIQKISSLIKKENPGLLLRFGSLTDGVRLKSFLSFLGIKEIPANTKPRKTLEFLPAATEPHPILQIFDTPETVSRFWQNLPPLLLPVSEPKLTARAEVLLRAVTGKGEQPVIIV</sequence>
<dbReference type="InterPro" id="IPR036465">
    <property type="entry name" value="vWFA_dom_sf"/>
</dbReference>
<dbReference type="PANTHER" id="PTHR37947">
    <property type="entry name" value="BLL2462 PROTEIN"/>
    <property type="match status" value="1"/>
</dbReference>
<protein>
    <submittedName>
        <fullName evidence="2">VWA domain-containing protein</fullName>
    </submittedName>
</protein>
<accession>A0A7V5UDV6</accession>
<dbReference type="SUPFAM" id="SSF53300">
    <property type="entry name" value="vWA-like"/>
    <property type="match status" value="1"/>
</dbReference>
<dbReference type="InterPro" id="IPR029062">
    <property type="entry name" value="Class_I_gatase-like"/>
</dbReference>
<organism evidence="2">
    <name type="scientific">Caldithrix abyssi</name>
    <dbReference type="NCBI Taxonomy" id="187145"/>
    <lineage>
        <taxon>Bacteria</taxon>
        <taxon>Pseudomonadati</taxon>
        <taxon>Calditrichota</taxon>
        <taxon>Calditrichia</taxon>
        <taxon>Calditrichales</taxon>
        <taxon>Calditrichaceae</taxon>
        <taxon>Caldithrix</taxon>
    </lineage>
</organism>
<name>A0A7V5UDV6_CALAY</name>
<feature type="transmembrane region" description="Helical" evidence="1">
    <location>
        <begin position="43"/>
        <end position="62"/>
    </location>
</feature>
<reference evidence="2" key="1">
    <citation type="journal article" date="2020" name="mSystems">
        <title>Genome- and Community-Level Interaction Insights into Carbon Utilization and Element Cycling Functions of Hydrothermarchaeota in Hydrothermal Sediment.</title>
        <authorList>
            <person name="Zhou Z."/>
            <person name="Liu Y."/>
            <person name="Xu W."/>
            <person name="Pan J."/>
            <person name="Luo Z.H."/>
            <person name="Li M."/>
        </authorList>
    </citation>
    <scope>NUCLEOTIDE SEQUENCE [LARGE SCALE GENOMIC DNA]</scope>
    <source>
        <strain evidence="2">HyVt-527</strain>
    </source>
</reference>
<evidence type="ECO:0000313" key="2">
    <source>
        <dbReference type="EMBL" id="HHJ51660.1"/>
    </source>
</evidence>
<dbReference type="Proteomes" id="UP000886124">
    <property type="component" value="Unassembled WGS sequence"/>
</dbReference>
<dbReference type="Gene3D" id="3.40.50.410">
    <property type="entry name" value="von Willebrand factor, type A domain"/>
    <property type="match status" value="1"/>
</dbReference>
<gene>
    <name evidence="2" type="ORF">ENJ89_00570</name>
</gene>
<dbReference type="Gene3D" id="3.40.50.880">
    <property type="match status" value="1"/>
</dbReference>
<keyword evidence="1" id="KW-0812">Transmembrane</keyword>
<feature type="transmembrane region" description="Helical" evidence="1">
    <location>
        <begin position="12"/>
        <end position="31"/>
    </location>
</feature>
<proteinExistence type="predicted"/>
<comment type="caution">
    <text evidence="2">The sequence shown here is derived from an EMBL/GenBank/DDBJ whole genome shotgun (WGS) entry which is preliminary data.</text>
</comment>
<dbReference type="PANTHER" id="PTHR37947:SF1">
    <property type="entry name" value="BLL2462 PROTEIN"/>
    <property type="match status" value="1"/>
</dbReference>
<keyword evidence="1" id="KW-0472">Membrane</keyword>
<dbReference type="SUPFAM" id="SSF52317">
    <property type="entry name" value="Class I glutamine amidotransferase-like"/>
    <property type="match status" value="1"/>
</dbReference>
<feature type="non-terminal residue" evidence="2">
    <location>
        <position position="483"/>
    </location>
</feature>
<dbReference type="EMBL" id="DROD01000035">
    <property type="protein sequence ID" value="HHJ51660.1"/>
    <property type="molecule type" value="Genomic_DNA"/>
</dbReference>